<dbReference type="EMBL" id="QWVS01000011">
    <property type="protein sequence ID" value="RID87549.1"/>
    <property type="molecule type" value="Genomic_DNA"/>
</dbReference>
<evidence type="ECO:0000259" key="1">
    <source>
        <dbReference type="Pfam" id="PF13115"/>
    </source>
</evidence>
<accession>A0A398BBK7</accession>
<dbReference type="PROSITE" id="PS51257">
    <property type="entry name" value="PROKAR_LIPOPROTEIN"/>
    <property type="match status" value="1"/>
</dbReference>
<dbReference type="Proteomes" id="UP000266016">
    <property type="component" value="Unassembled WGS sequence"/>
</dbReference>
<gene>
    <name evidence="2" type="ORF">D1953_04995</name>
</gene>
<dbReference type="InterPro" id="IPR013783">
    <property type="entry name" value="Ig-like_fold"/>
</dbReference>
<feature type="domain" description="YtkA-like" evidence="1">
    <location>
        <begin position="28"/>
        <end position="110"/>
    </location>
</feature>
<dbReference type="RefSeq" id="WP_119116066.1">
    <property type="nucleotide sequence ID" value="NZ_QWVS01000011.1"/>
</dbReference>
<keyword evidence="3" id="KW-1185">Reference proteome</keyword>
<organism evidence="2 3">
    <name type="scientific">Peribacillus asahii</name>
    <dbReference type="NCBI Taxonomy" id="228899"/>
    <lineage>
        <taxon>Bacteria</taxon>
        <taxon>Bacillati</taxon>
        <taxon>Bacillota</taxon>
        <taxon>Bacilli</taxon>
        <taxon>Bacillales</taxon>
        <taxon>Bacillaceae</taxon>
        <taxon>Peribacillus</taxon>
    </lineage>
</organism>
<name>A0A398BBK7_9BACI</name>
<evidence type="ECO:0000313" key="2">
    <source>
        <dbReference type="EMBL" id="RID87549.1"/>
    </source>
</evidence>
<proteinExistence type="predicted"/>
<protein>
    <recommendedName>
        <fullName evidence="1">YtkA-like domain-containing protein</fullName>
    </recommendedName>
</protein>
<evidence type="ECO:0000313" key="3">
    <source>
        <dbReference type="Proteomes" id="UP000266016"/>
    </source>
</evidence>
<dbReference type="AlphaFoldDB" id="A0A398BBK7"/>
<dbReference type="Gene3D" id="2.60.40.10">
    <property type="entry name" value="Immunoglobulins"/>
    <property type="match status" value="1"/>
</dbReference>
<sequence length="128" mass="14509">MMRTIVIILFIFWLAGCSSSVENQIKAEKPKELEVTIESDPKQVQINEKVTFTSTVKYGNEDISKDAEVMFEVIENGMSYGNLPIEPSANGTYQLELKFSEPGEHQVIAHVSYKDLHEMPILPFQVTQ</sequence>
<reference evidence="2 3" key="1">
    <citation type="submission" date="2018-08" db="EMBL/GenBank/DDBJ databases">
        <title>Bacillus jemisoniae sp. nov., Bacillus chryseoplanitiae sp. nov., Bacillus resnikiae sp. nov., and Bacillus frankliniae sp. nov., isolated from Viking spacecraft and associated surfaces.</title>
        <authorList>
            <person name="Seuylemezian A."/>
            <person name="Vaishampayan P."/>
        </authorList>
    </citation>
    <scope>NUCLEOTIDE SEQUENCE [LARGE SCALE GENOMIC DNA]</scope>
    <source>
        <strain evidence="2 3">MA001</strain>
    </source>
</reference>
<comment type="caution">
    <text evidence="2">The sequence shown here is derived from an EMBL/GenBank/DDBJ whole genome shotgun (WGS) entry which is preliminary data.</text>
</comment>
<dbReference type="Pfam" id="PF13115">
    <property type="entry name" value="YtkA"/>
    <property type="match status" value="1"/>
</dbReference>
<dbReference type="InterPro" id="IPR032693">
    <property type="entry name" value="YtkA-like_dom"/>
</dbReference>